<gene>
    <name evidence="1" type="ORF">GCM10011610_08470</name>
</gene>
<evidence type="ECO:0000313" key="2">
    <source>
        <dbReference type="Proteomes" id="UP000658127"/>
    </source>
</evidence>
<dbReference type="RefSeq" id="WP_189023941.1">
    <property type="nucleotide sequence ID" value="NZ_BMNE01000001.1"/>
</dbReference>
<comment type="caution">
    <text evidence="1">The sequence shown here is derived from an EMBL/GenBank/DDBJ whole genome shotgun (WGS) entry which is preliminary data.</text>
</comment>
<dbReference type="EMBL" id="BMNE01000001">
    <property type="protein sequence ID" value="GGN69834.1"/>
    <property type="molecule type" value="Genomic_DNA"/>
</dbReference>
<proteinExistence type="predicted"/>
<reference evidence="2" key="1">
    <citation type="journal article" date="2019" name="Int. J. Syst. Evol. Microbiol.">
        <title>The Global Catalogue of Microorganisms (GCM) 10K type strain sequencing project: providing services to taxonomists for standard genome sequencing and annotation.</title>
        <authorList>
            <consortium name="The Broad Institute Genomics Platform"/>
            <consortium name="The Broad Institute Genome Sequencing Center for Infectious Disease"/>
            <person name="Wu L."/>
            <person name="Ma J."/>
        </authorList>
    </citation>
    <scope>NUCLEOTIDE SEQUENCE [LARGE SCALE GENOMIC DNA]</scope>
    <source>
        <strain evidence="2">CGMCC 4.7329</strain>
    </source>
</reference>
<keyword evidence="2" id="KW-1185">Reference proteome</keyword>
<accession>A0ABQ2K4Y2</accession>
<evidence type="ECO:0000313" key="1">
    <source>
        <dbReference type="EMBL" id="GGN69834.1"/>
    </source>
</evidence>
<organism evidence="1 2">
    <name type="scientific">Nocardia rhizosphaerihabitans</name>
    <dbReference type="NCBI Taxonomy" id="1691570"/>
    <lineage>
        <taxon>Bacteria</taxon>
        <taxon>Bacillati</taxon>
        <taxon>Actinomycetota</taxon>
        <taxon>Actinomycetes</taxon>
        <taxon>Mycobacteriales</taxon>
        <taxon>Nocardiaceae</taxon>
        <taxon>Nocardia</taxon>
    </lineage>
</organism>
<dbReference type="Proteomes" id="UP000658127">
    <property type="component" value="Unassembled WGS sequence"/>
</dbReference>
<sequence length="53" mass="5676">MTITGEQTTSARTLFLDPELGPVELHAGEVTTVTSVFGSEESSPWRATRPVAD</sequence>
<protein>
    <submittedName>
        <fullName evidence="1">Uncharacterized protein</fullName>
    </submittedName>
</protein>
<name>A0ABQ2K4Y2_9NOCA</name>